<sequence>MSSEVEIGITMNLNYEIPFECVLSWILHHRDRNLLTDNYCGQEESFRALAYYKPNVCPAQSNIATEVKVTGSKDTFFDKLPELFSASKTASRNSLPTATFLLLSFIVSYFV</sequence>
<dbReference type="Proteomes" id="UP000095287">
    <property type="component" value="Unplaced"/>
</dbReference>
<evidence type="ECO:0000313" key="2">
    <source>
        <dbReference type="WBParaSite" id="L893_g15354.t1"/>
    </source>
</evidence>
<protein>
    <submittedName>
        <fullName evidence="2">ZP domain-containing protein</fullName>
    </submittedName>
</protein>
<keyword evidence="1" id="KW-1185">Reference proteome</keyword>
<proteinExistence type="predicted"/>
<evidence type="ECO:0000313" key="1">
    <source>
        <dbReference type="Proteomes" id="UP000095287"/>
    </source>
</evidence>
<reference evidence="2" key="1">
    <citation type="submission" date="2016-11" db="UniProtKB">
        <authorList>
            <consortium name="WormBaseParasite"/>
        </authorList>
    </citation>
    <scope>IDENTIFICATION</scope>
</reference>
<dbReference type="WBParaSite" id="L893_g15354.t1">
    <property type="protein sequence ID" value="L893_g15354.t1"/>
    <property type="gene ID" value="L893_g15354"/>
</dbReference>
<dbReference type="AlphaFoldDB" id="A0A1I7YDV0"/>
<name>A0A1I7YDV0_9BILA</name>
<accession>A0A1I7YDV0</accession>
<organism evidence="1 2">
    <name type="scientific">Steinernema glaseri</name>
    <dbReference type="NCBI Taxonomy" id="37863"/>
    <lineage>
        <taxon>Eukaryota</taxon>
        <taxon>Metazoa</taxon>
        <taxon>Ecdysozoa</taxon>
        <taxon>Nematoda</taxon>
        <taxon>Chromadorea</taxon>
        <taxon>Rhabditida</taxon>
        <taxon>Tylenchina</taxon>
        <taxon>Panagrolaimomorpha</taxon>
        <taxon>Strongyloidoidea</taxon>
        <taxon>Steinernematidae</taxon>
        <taxon>Steinernema</taxon>
    </lineage>
</organism>